<evidence type="ECO:0000313" key="5">
    <source>
        <dbReference type="Proteomes" id="UP000828390"/>
    </source>
</evidence>
<reference evidence="4" key="1">
    <citation type="journal article" date="2019" name="bioRxiv">
        <title>The Genome of the Zebra Mussel, Dreissena polymorpha: A Resource for Invasive Species Research.</title>
        <authorList>
            <person name="McCartney M.A."/>
            <person name="Auch B."/>
            <person name="Kono T."/>
            <person name="Mallez S."/>
            <person name="Zhang Y."/>
            <person name="Obille A."/>
            <person name="Becker A."/>
            <person name="Abrahante J.E."/>
            <person name="Garbe J."/>
            <person name="Badalamenti J.P."/>
            <person name="Herman A."/>
            <person name="Mangelson H."/>
            <person name="Liachko I."/>
            <person name="Sullivan S."/>
            <person name="Sone E.D."/>
            <person name="Koren S."/>
            <person name="Silverstein K.A.T."/>
            <person name="Beckman K.B."/>
            <person name="Gohl D.M."/>
        </authorList>
    </citation>
    <scope>NUCLEOTIDE SEQUENCE</scope>
    <source>
        <strain evidence="4">Duluth1</strain>
        <tissue evidence="4">Whole animal</tissue>
    </source>
</reference>
<keyword evidence="1 2" id="KW-0833">Ubl conjugation pathway</keyword>
<dbReference type="EMBL" id="JAIWYP010000011">
    <property type="protein sequence ID" value="KAH3737811.1"/>
    <property type="molecule type" value="Genomic_DNA"/>
</dbReference>
<evidence type="ECO:0000259" key="3">
    <source>
        <dbReference type="PROSITE" id="PS50237"/>
    </source>
</evidence>
<dbReference type="PROSITE" id="PS50237">
    <property type="entry name" value="HECT"/>
    <property type="match status" value="1"/>
</dbReference>
<reference evidence="4" key="2">
    <citation type="submission" date="2020-11" db="EMBL/GenBank/DDBJ databases">
        <authorList>
            <person name="McCartney M.A."/>
            <person name="Auch B."/>
            <person name="Kono T."/>
            <person name="Mallez S."/>
            <person name="Becker A."/>
            <person name="Gohl D.M."/>
            <person name="Silverstein K.A.T."/>
            <person name="Koren S."/>
            <person name="Bechman K.B."/>
            <person name="Herman A."/>
            <person name="Abrahante J.E."/>
            <person name="Garbe J."/>
        </authorList>
    </citation>
    <scope>NUCLEOTIDE SEQUENCE</scope>
    <source>
        <strain evidence="4">Duluth1</strain>
        <tissue evidence="4">Whole animal</tissue>
    </source>
</reference>
<dbReference type="Gene3D" id="3.90.1750.10">
    <property type="entry name" value="Hect, E3 ligase catalytic domains"/>
    <property type="match status" value="1"/>
</dbReference>
<comment type="caution">
    <text evidence="2">Lacks conserved residue(s) required for the propagation of feature annotation.</text>
</comment>
<organism evidence="4 5">
    <name type="scientific">Dreissena polymorpha</name>
    <name type="common">Zebra mussel</name>
    <name type="synonym">Mytilus polymorpha</name>
    <dbReference type="NCBI Taxonomy" id="45954"/>
    <lineage>
        <taxon>Eukaryota</taxon>
        <taxon>Metazoa</taxon>
        <taxon>Spiralia</taxon>
        <taxon>Lophotrochozoa</taxon>
        <taxon>Mollusca</taxon>
        <taxon>Bivalvia</taxon>
        <taxon>Autobranchia</taxon>
        <taxon>Heteroconchia</taxon>
        <taxon>Euheterodonta</taxon>
        <taxon>Imparidentia</taxon>
        <taxon>Neoheterodontei</taxon>
        <taxon>Myida</taxon>
        <taxon>Dreissenoidea</taxon>
        <taxon>Dreissenidae</taxon>
        <taxon>Dreissena</taxon>
    </lineage>
</organism>
<comment type="caution">
    <text evidence="4">The sequence shown here is derived from an EMBL/GenBank/DDBJ whole genome shotgun (WGS) entry which is preliminary data.</text>
</comment>
<accession>A0A9D4D4J9</accession>
<evidence type="ECO:0000256" key="1">
    <source>
        <dbReference type="ARBA" id="ARBA00022786"/>
    </source>
</evidence>
<dbReference type="InterPro" id="IPR035983">
    <property type="entry name" value="Hect_E3_ubiquitin_ligase"/>
</dbReference>
<gene>
    <name evidence="4" type="ORF">DPMN_044406</name>
</gene>
<evidence type="ECO:0000313" key="4">
    <source>
        <dbReference type="EMBL" id="KAH3737811.1"/>
    </source>
</evidence>
<proteinExistence type="predicted"/>
<dbReference type="InterPro" id="IPR000569">
    <property type="entry name" value="HECT_dom"/>
</dbReference>
<dbReference type="Proteomes" id="UP000828390">
    <property type="component" value="Unassembled WGS sequence"/>
</dbReference>
<dbReference type="AlphaFoldDB" id="A0A9D4D4J9"/>
<dbReference type="GO" id="GO:0004842">
    <property type="term" value="F:ubiquitin-protein transferase activity"/>
    <property type="evidence" value="ECO:0007669"/>
    <property type="project" value="InterPro"/>
</dbReference>
<keyword evidence="5" id="KW-1185">Reference proteome</keyword>
<name>A0A9D4D4J9_DREPO</name>
<sequence length="63" mass="7018">MEVRRGSALKDALGLVRISQGDLASPLRIRFIGEEGVDMGCLRREFRSLVVHQLTHSSLVKGR</sequence>
<protein>
    <recommendedName>
        <fullName evidence="3">HECT domain-containing protein</fullName>
    </recommendedName>
</protein>
<evidence type="ECO:0000256" key="2">
    <source>
        <dbReference type="PROSITE-ProRule" id="PRU00104"/>
    </source>
</evidence>
<feature type="domain" description="HECT" evidence="3">
    <location>
        <begin position="19"/>
        <end position="56"/>
    </location>
</feature>
<dbReference type="SUPFAM" id="SSF56204">
    <property type="entry name" value="Hect, E3 ligase catalytic domain"/>
    <property type="match status" value="1"/>
</dbReference>